<feature type="domain" description="Chaperone DnaJ C-terminal" evidence="3">
    <location>
        <begin position="156"/>
        <end position="313"/>
    </location>
</feature>
<dbReference type="Gene3D" id="2.60.260.20">
    <property type="entry name" value="Urease metallochaperone UreE, N-terminal domain"/>
    <property type="match status" value="2"/>
</dbReference>
<comment type="caution">
    <text evidence="4">The sequence shown here is derived from an EMBL/GenBank/DDBJ whole genome shotgun (WGS) entry which is preliminary data.</text>
</comment>
<dbReference type="SUPFAM" id="SSF49493">
    <property type="entry name" value="HSP40/DnaJ peptide-binding domain"/>
    <property type="match status" value="2"/>
</dbReference>
<dbReference type="FunFam" id="2.60.260.20:FF:000015">
    <property type="entry name" value="Heat shock protein 40"/>
    <property type="match status" value="1"/>
</dbReference>
<evidence type="ECO:0000256" key="2">
    <source>
        <dbReference type="SAM" id="MobiDB-lite"/>
    </source>
</evidence>
<dbReference type="EMBL" id="JBEAFC010000014">
    <property type="protein sequence ID" value="KAL1533607.1"/>
    <property type="molecule type" value="Genomic_DNA"/>
</dbReference>
<sequence length="332" mass="36339">MGEYSKPNPSDLIRLLGIANVYRACKSFLSKCYPEKQPFFLKKTPITRKPKPIEDTKISRSKTKKHMEGEKLGTGSDSPRLSRNLSYHSRISQPLGRAAKGHLSRAFSDIQTTRGARARAGAGGLTSTFSRNMSKGVAAPIIFSNSSGLLKPAAMEKQLECTLEELCFGCIKKVAITRDAYKGNGQIVEEDEMVIIKVEPGWRRGTKITFEGKGNQMPGAGAADVVFMVAEKEHSLFKRRDDDLLMGIEIMLVDALSGCTLLLPLLGGETTSFVIEDIVHPGYVKTIEGQGMPKQHEHGTRGGLIVNISVKFPDELTQEQRTAAAAILQQTC</sequence>
<dbReference type="PANTHER" id="PTHR24078:SF522">
    <property type="entry name" value="DNAJ CHAPERONE C-TERMINAL DOMAIN-CONTAINING PROTEIN"/>
    <property type="match status" value="1"/>
</dbReference>
<evidence type="ECO:0000256" key="1">
    <source>
        <dbReference type="ARBA" id="ARBA00023186"/>
    </source>
</evidence>
<dbReference type="InterPro" id="IPR002939">
    <property type="entry name" value="DnaJ_C"/>
</dbReference>
<organism evidence="4 5">
    <name type="scientific">Salvia divinorum</name>
    <name type="common">Maria pastora</name>
    <name type="synonym">Diviner's sage</name>
    <dbReference type="NCBI Taxonomy" id="28513"/>
    <lineage>
        <taxon>Eukaryota</taxon>
        <taxon>Viridiplantae</taxon>
        <taxon>Streptophyta</taxon>
        <taxon>Embryophyta</taxon>
        <taxon>Tracheophyta</taxon>
        <taxon>Spermatophyta</taxon>
        <taxon>Magnoliopsida</taxon>
        <taxon>eudicotyledons</taxon>
        <taxon>Gunneridae</taxon>
        <taxon>Pentapetalae</taxon>
        <taxon>asterids</taxon>
        <taxon>lamiids</taxon>
        <taxon>Lamiales</taxon>
        <taxon>Lamiaceae</taxon>
        <taxon>Nepetoideae</taxon>
        <taxon>Mentheae</taxon>
        <taxon>Salviinae</taxon>
        <taxon>Salvia</taxon>
        <taxon>Salvia subgen. Calosphace</taxon>
    </lineage>
</organism>
<dbReference type="InterPro" id="IPR051339">
    <property type="entry name" value="DnaJ_subfamily_B"/>
</dbReference>
<reference evidence="4 5" key="1">
    <citation type="submission" date="2024-06" db="EMBL/GenBank/DDBJ databases">
        <title>A chromosome level genome sequence of Diviner's sage (Salvia divinorum).</title>
        <authorList>
            <person name="Ford S.A."/>
            <person name="Ro D.-K."/>
            <person name="Ness R.W."/>
            <person name="Phillips M.A."/>
        </authorList>
    </citation>
    <scope>NUCLEOTIDE SEQUENCE [LARGE SCALE GENOMIC DNA]</scope>
    <source>
        <strain evidence="4">SAF-2024a</strain>
        <tissue evidence="4">Leaf</tissue>
    </source>
</reference>
<dbReference type="Pfam" id="PF01556">
    <property type="entry name" value="DnaJ_C"/>
    <property type="match status" value="1"/>
</dbReference>
<protein>
    <submittedName>
        <fullName evidence="4">Protein psi1-like</fullName>
    </submittedName>
</protein>
<feature type="region of interest" description="Disordered" evidence="2">
    <location>
        <begin position="44"/>
        <end position="80"/>
    </location>
</feature>
<dbReference type="CDD" id="cd10747">
    <property type="entry name" value="DnaJ_C"/>
    <property type="match status" value="1"/>
</dbReference>
<accession>A0ABD1FP35</accession>
<keyword evidence="5" id="KW-1185">Reference proteome</keyword>
<proteinExistence type="predicted"/>
<dbReference type="AlphaFoldDB" id="A0ABD1FP35"/>
<name>A0ABD1FP35_SALDI</name>
<keyword evidence="1" id="KW-0143">Chaperone</keyword>
<dbReference type="InterPro" id="IPR008971">
    <property type="entry name" value="HSP40/DnaJ_pept-bd"/>
</dbReference>
<dbReference type="FunFam" id="2.60.260.20:FF:000013">
    <property type="entry name" value="DnaJ subfamily B member 11"/>
    <property type="match status" value="1"/>
</dbReference>
<dbReference type="Proteomes" id="UP001567538">
    <property type="component" value="Unassembled WGS sequence"/>
</dbReference>
<evidence type="ECO:0000313" key="4">
    <source>
        <dbReference type="EMBL" id="KAL1533607.1"/>
    </source>
</evidence>
<gene>
    <name evidence="4" type="ORF">AAHA92_33471</name>
</gene>
<dbReference type="PANTHER" id="PTHR24078">
    <property type="entry name" value="DNAJ HOMOLOG SUBFAMILY C MEMBER"/>
    <property type="match status" value="1"/>
</dbReference>
<evidence type="ECO:0000259" key="3">
    <source>
        <dbReference type="Pfam" id="PF01556"/>
    </source>
</evidence>
<evidence type="ECO:0000313" key="5">
    <source>
        <dbReference type="Proteomes" id="UP001567538"/>
    </source>
</evidence>